<feature type="transmembrane region" description="Helical" evidence="6">
    <location>
        <begin position="317"/>
        <end position="337"/>
    </location>
</feature>
<evidence type="ECO:0000259" key="7">
    <source>
        <dbReference type="PROSITE" id="PS50850"/>
    </source>
</evidence>
<sequence length="427" mass="47292">MYSISVIDRNNLGFAYVAGMQTDLGLQTGDRYTIIVMTFFVTYILCELPSNLILPKAGPANWLSFIGVSFGVVLIGMGFVRQWWALMMCRLLLGALEAGFLPGCTYLITCWYTRFDVGKRLACFWLLQVVCSGLAAIFAYVLSLLGGRHGLNGWSWIFIIEGTITCAVCILGWFILIDFPAKATDFLNAREMKTVVDMINEDRGDAEPDEITGRRLLHHMKDWKIYVWGFSFLSVTVPGYAYNYFLPIILRNGMGYSTTESQLLSAPPYIAAAIMCYVSGWLGDKYHLRGPIVIIHQICTLIGVILTVYGGSNAVRYFGAFLGITALNFCIPGLLTFQANNITSHSKRALVSVTCTVGGALGGIIASVSFKSSETPRYPTGVWVSVAVTLVSIFNIALMNLYFARQNKKVRQGKLQLEGIDGWLYTL</sequence>
<keyword evidence="2" id="KW-0813">Transport</keyword>
<evidence type="ECO:0000256" key="2">
    <source>
        <dbReference type="ARBA" id="ARBA00022448"/>
    </source>
</evidence>
<dbReference type="GO" id="GO:0022857">
    <property type="term" value="F:transmembrane transporter activity"/>
    <property type="evidence" value="ECO:0007669"/>
    <property type="project" value="InterPro"/>
</dbReference>
<feature type="transmembrane region" description="Helical" evidence="6">
    <location>
        <begin position="154"/>
        <end position="176"/>
    </location>
</feature>
<evidence type="ECO:0000313" key="8">
    <source>
        <dbReference type="EMBL" id="KEF51212.1"/>
    </source>
</evidence>
<keyword evidence="4 6" id="KW-1133">Transmembrane helix</keyword>
<dbReference type="VEuPathDB" id="FungiDB:A1O9_12715"/>
<feature type="transmembrane region" description="Helical" evidence="6">
    <location>
        <begin position="349"/>
        <end position="370"/>
    </location>
</feature>
<dbReference type="InterPro" id="IPR011701">
    <property type="entry name" value="MFS"/>
</dbReference>
<dbReference type="RefSeq" id="XP_013253802.1">
    <property type="nucleotide sequence ID" value="XM_013398348.1"/>
</dbReference>
<dbReference type="PROSITE" id="PS50850">
    <property type="entry name" value="MFS"/>
    <property type="match status" value="1"/>
</dbReference>
<organism evidence="8 9">
    <name type="scientific">Exophiala aquamarina CBS 119918</name>
    <dbReference type="NCBI Taxonomy" id="1182545"/>
    <lineage>
        <taxon>Eukaryota</taxon>
        <taxon>Fungi</taxon>
        <taxon>Dikarya</taxon>
        <taxon>Ascomycota</taxon>
        <taxon>Pezizomycotina</taxon>
        <taxon>Eurotiomycetes</taxon>
        <taxon>Chaetothyriomycetidae</taxon>
        <taxon>Chaetothyriales</taxon>
        <taxon>Herpotrichiellaceae</taxon>
        <taxon>Exophiala</taxon>
    </lineage>
</organism>
<dbReference type="OrthoDB" id="3639251at2759"/>
<dbReference type="GO" id="GO:0016020">
    <property type="term" value="C:membrane"/>
    <property type="evidence" value="ECO:0007669"/>
    <property type="project" value="UniProtKB-SubCell"/>
</dbReference>
<dbReference type="Proteomes" id="UP000027920">
    <property type="component" value="Unassembled WGS sequence"/>
</dbReference>
<feature type="transmembrane region" description="Helical" evidence="6">
    <location>
        <begin position="266"/>
        <end position="283"/>
    </location>
</feature>
<dbReference type="InterPro" id="IPR036259">
    <property type="entry name" value="MFS_trans_sf"/>
</dbReference>
<feature type="transmembrane region" description="Helical" evidence="6">
    <location>
        <begin position="124"/>
        <end position="142"/>
    </location>
</feature>
<evidence type="ECO:0000313" key="9">
    <source>
        <dbReference type="Proteomes" id="UP000027920"/>
    </source>
</evidence>
<feature type="transmembrane region" description="Helical" evidence="6">
    <location>
        <begin position="32"/>
        <end position="50"/>
    </location>
</feature>
<dbReference type="HOGENOM" id="CLU_001265_0_1_1"/>
<proteinExistence type="predicted"/>
<evidence type="ECO:0000256" key="6">
    <source>
        <dbReference type="SAM" id="Phobius"/>
    </source>
</evidence>
<feature type="transmembrane region" description="Helical" evidence="6">
    <location>
        <begin position="62"/>
        <end position="85"/>
    </location>
</feature>
<feature type="transmembrane region" description="Helical" evidence="6">
    <location>
        <begin position="225"/>
        <end position="246"/>
    </location>
</feature>
<evidence type="ECO:0000256" key="3">
    <source>
        <dbReference type="ARBA" id="ARBA00022692"/>
    </source>
</evidence>
<feature type="transmembrane region" description="Helical" evidence="6">
    <location>
        <begin position="290"/>
        <end position="311"/>
    </location>
</feature>
<keyword evidence="5 6" id="KW-0472">Membrane</keyword>
<dbReference type="GeneID" id="25287609"/>
<feature type="transmembrane region" description="Helical" evidence="6">
    <location>
        <begin position="382"/>
        <end position="404"/>
    </location>
</feature>
<dbReference type="AlphaFoldDB" id="A0A072NV08"/>
<dbReference type="Pfam" id="PF07690">
    <property type="entry name" value="MFS_1"/>
    <property type="match status" value="1"/>
</dbReference>
<comment type="caution">
    <text evidence="8">The sequence shown here is derived from an EMBL/GenBank/DDBJ whole genome shotgun (WGS) entry which is preliminary data.</text>
</comment>
<evidence type="ECO:0000256" key="4">
    <source>
        <dbReference type="ARBA" id="ARBA00022989"/>
    </source>
</evidence>
<dbReference type="PANTHER" id="PTHR43791:SF3">
    <property type="entry name" value="MAJOR FACILITATOR SUPERFAMILY (MFS) PROFILE DOMAIN-CONTAINING PROTEIN"/>
    <property type="match status" value="1"/>
</dbReference>
<dbReference type="FunFam" id="1.20.1250.20:FF:000013">
    <property type="entry name" value="MFS general substrate transporter"/>
    <property type="match status" value="1"/>
</dbReference>
<evidence type="ECO:0000256" key="1">
    <source>
        <dbReference type="ARBA" id="ARBA00004141"/>
    </source>
</evidence>
<dbReference type="PANTHER" id="PTHR43791">
    <property type="entry name" value="PERMEASE-RELATED"/>
    <property type="match status" value="1"/>
</dbReference>
<keyword evidence="9" id="KW-1185">Reference proteome</keyword>
<dbReference type="InterPro" id="IPR020846">
    <property type="entry name" value="MFS_dom"/>
</dbReference>
<reference evidence="8 9" key="1">
    <citation type="submission" date="2013-03" db="EMBL/GenBank/DDBJ databases">
        <title>The Genome Sequence of Exophiala aquamarina CBS 119918.</title>
        <authorList>
            <consortium name="The Broad Institute Genomics Platform"/>
            <person name="Cuomo C."/>
            <person name="de Hoog S."/>
            <person name="Gorbushina A."/>
            <person name="Walker B."/>
            <person name="Young S.K."/>
            <person name="Zeng Q."/>
            <person name="Gargeya S."/>
            <person name="Fitzgerald M."/>
            <person name="Haas B."/>
            <person name="Abouelleil A."/>
            <person name="Allen A.W."/>
            <person name="Alvarado L."/>
            <person name="Arachchi H.M."/>
            <person name="Berlin A.M."/>
            <person name="Chapman S.B."/>
            <person name="Gainer-Dewar J."/>
            <person name="Goldberg J."/>
            <person name="Griggs A."/>
            <person name="Gujja S."/>
            <person name="Hansen M."/>
            <person name="Howarth C."/>
            <person name="Imamovic A."/>
            <person name="Ireland A."/>
            <person name="Larimer J."/>
            <person name="McCowan C."/>
            <person name="Murphy C."/>
            <person name="Pearson M."/>
            <person name="Poon T.W."/>
            <person name="Priest M."/>
            <person name="Roberts A."/>
            <person name="Saif S."/>
            <person name="Shea T."/>
            <person name="Sisk P."/>
            <person name="Sykes S."/>
            <person name="Wortman J."/>
            <person name="Nusbaum C."/>
            <person name="Birren B."/>
        </authorList>
    </citation>
    <scope>NUCLEOTIDE SEQUENCE [LARGE SCALE GENOMIC DNA]</scope>
    <source>
        <strain evidence="8 9">CBS 119918</strain>
    </source>
</reference>
<comment type="subcellular location">
    <subcellularLocation>
        <location evidence="1">Membrane</location>
        <topology evidence="1">Multi-pass membrane protein</topology>
    </subcellularLocation>
</comment>
<dbReference type="FunFam" id="1.20.1250.20:FF:000018">
    <property type="entry name" value="MFS transporter permease"/>
    <property type="match status" value="1"/>
</dbReference>
<evidence type="ECO:0000256" key="5">
    <source>
        <dbReference type="ARBA" id="ARBA00023136"/>
    </source>
</evidence>
<protein>
    <recommendedName>
        <fullName evidence="7">Major facilitator superfamily (MFS) profile domain-containing protein</fullName>
    </recommendedName>
</protein>
<feature type="transmembrane region" description="Helical" evidence="6">
    <location>
        <begin position="91"/>
        <end position="112"/>
    </location>
</feature>
<dbReference type="EMBL" id="AMGV01000026">
    <property type="protein sequence ID" value="KEF51212.1"/>
    <property type="molecule type" value="Genomic_DNA"/>
</dbReference>
<feature type="domain" description="Major facilitator superfamily (MFS) profile" evidence="7">
    <location>
        <begin position="1"/>
        <end position="409"/>
    </location>
</feature>
<dbReference type="Gene3D" id="1.20.1250.20">
    <property type="entry name" value="MFS general substrate transporter like domains"/>
    <property type="match status" value="2"/>
</dbReference>
<name>A0A072NV08_9EURO</name>
<gene>
    <name evidence="8" type="ORF">A1O9_12715</name>
</gene>
<dbReference type="SUPFAM" id="SSF103473">
    <property type="entry name" value="MFS general substrate transporter"/>
    <property type="match status" value="1"/>
</dbReference>
<keyword evidence="3 6" id="KW-0812">Transmembrane</keyword>
<accession>A0A072NV08</accession>